<feature type="transmembrane region" description="Helical" evidence="2">
    <location>
        <begin position="320"/>
        <end position="340"/>
    </location>
</feature>
<dbReference type="PROSITE" id="PS50006">
    <property type="entry name" value="FHA_DOMAIN"/>
    <property type="match status" value="1"/>
</dbReference>
<protein>
    <submittedName>
        <fullName evidence="4">FHA domain-containing protein</fullName>
    </submittedName>
</protein>
<evidence type="ECO:0000259" key="3">
    <source>
        <dbReference type="PROSITE" id="PS50006"/>
    </source>
</evidence>
<evidence type="ECO:0000313" key="5">
    <source>
        <dbReference type="Proteomes" id="UP000316968"/>
    </source>
</evidence>
<keyword evidence="5" id="KW-1185">Reference proteome</keyword>
<gene>
    <name evidence="4" type="ORF">FFV09_17035</name>
</gene>
<dbReference type="InterPro" id="IPR045962">
    <property type="entry name" value="DUF6382"/>
</dbReference>
<dbReference type="Pfam" id="PF19909">
    <property type="entry name" value="DUF6382"/>
    <property type="match status" value="1"/>
</dbReference>
<name>A0A4Y6UXE3_SACBS</name>
<dbReference type="InterPro" id="IPR008984">
    <property type="entry name" value="SMAD_FHA_dom_sf"/>
</dbReference>
<dbReference type="RefSeq" id="WP_141448935.1">
    <property type="nucleotide sequence ID" value="NZ_CP041217.1"/>
</dbReference>
<accession>A0A4Y6UXE3</accession>
<organism evidence="4 5">
    <name type="scientific">Saccharibacillus brassicae</name>
    <dbReference type="NCBI Taxonomy" id="2583377"/>
    <lineage>
        <taxon>Bacteria</taxon>
        <taxon>Bacillati</taxon>
        <taxon>Bacillota</taxon>
        <taxon>Bacilli</taxon>
        <taxon>Bacillales</taxon>
        <taxon>Paenibacillaceae</taxon>
        <taxon>Saccharibacillus</taxon>
    </lineage>
</organism>
<dbReference type="CDD" id="cd00060">
    <property type="entry name" value="FHA"/>
    <property type="match status" value="1"/>
</dbReference>
<dbReference type="EMBL" id="CP041217">
    <property type="protein sequence ID" value="QDH22393.1"/>
    <property type="molecule type" value="Genomic_DNA"/>
</dbReference>
<proteinExistence type="predicted"/>
<keyword evidence="2" id="KW-1133">Transmembrane helix</keyword>
<evidence type="ECO:0000256" key="2">
    <source>
        <dbReference type="SAM" id="Phobius"/>
    </source>
</evidence>
<sequence length="582" mass="62355">MAEFVTDFIQSDTTYMVLKNKSNPEAGTLNRIQVKMLAASSVPHVLDLHVREVDTDTELHYDIGGKRMLSACLRTEKITLVEYYALLLQIVTALEYGMTYMLNPNRFLLKEDYMFVDGPLAEGIVYLTYVPLDESAGAAPIRERIGSLAARWMTAVDDLRGNGIQHVLQMCEQPSFSLQTLKSLLIGLLSESGKPPAGDSDAYGPNMPQASFRAGGGEAVGVGGNADRSASQAAWPQHGEGRAEVPAAPDLAAFYAEPAAAFSGESFRSLPSPDSVLQGPETERKRSENGSSGRLIAPLIAGLLLAALWKLLYLDHPGRVSLLVCVVAAPPLLLFAYAGWAGKVKFGGRRAERRQEEEEAEALASAWQEPGGNPGPRPFYGQREQAGEGSSGAGERIMQNRDTQNRDMRTESAGGRNIPDFLHPGYAASSSSGDVSEAAMASSYADSGTGVIGTPASQPTVMLDSGRSRACKGGAPASADPGPRYRLERIENGTLPQSIPLPAGHFTIGRAADVSQHVETAAGISRAHVELELCEGMYTIKDIGSRNGTILNEETLIPYKAYELREGDTFRLAGISYTLKSG</sequence>
<dbReference type="InterPro" id="IPR000253">
    <property type="entry name" value="FHA_dom"/>
</dbReference>
<keyword evidence="2" id="KW-0472">Membrane</keyword>
<reference evidence="4 5" key="1">
    <citation type="submission" date="2019-06" db="EMBL/GenBank/DDBJ databases">
        <title>Saccharibacillus brassicae sp. nov., an endophytic bacterium isolated from Chinese cabbage seeds (Brassica pekinensis).</title>
        <authorList>
            <person name="Jiang L."/>
            <person name="Lee J."/>
            <person name="Kim S.W."/>
        </authorList>
    </citation>
    <scope>NUCLEOTIDE SEQUENCE [LARGE SCALE GENOMIC DNA]</scope>
    <source>
        <strain evidence="5">KCTC 43072 / ATSA2</strain>
    </source>
</reference>
<dbReference type="AlphaFoldDB" id="A0A4Y6UXE3"/>
<evidence type="ECO:0000256" key="1">
    <source>
        <dbReference type="SAM" id="MobiDB-lite"/>
    </source>
</evidence>
<dbReference type="OrthoDB" id="9783862at2"/>
<dbReference type="KEGG" id="saca:FFV09_17035"/>
<dbReference type="SUPFAM" id="SSF49879">
    <property type="entry name" value="SMAD/FHA domain"/>
    <property type="match status" value="1"/>
</dbReference>
<evidence type="ECO:0000313" key="4">
    <source>
        <dbReference type="EMBL" id="QDH22393.1"/>
    </source>
</evidence>
<feature type="transmembrane region" description="Helical" evidence="2">
    <location>
        <begin position="295"/>
        <end position="314"/>
    </location>
</feature>
<feature type="domain" description="FHA" evidence="3">
    <location>
        <begin position="506"/>
        <end position="556"/>
    </location>
</feature>
<dbReference type="Pfam" id="PF00498">
    <property type="entry name" value="FHA"/>
    <property type="match status" value="1"/>
</dbReference>
<dbReference type="Gene3D" id="2.60.200.20">
    <property type="match status" value="1"/>
</dbReference>
<feature type="region of interest" description="Disordered" evidence="1">
    <location>
        <begin position="265"/>
        <end position="291"/>
    </location>
</feature>
<feature type="region of interest" description="Disordered" evidence="1">
    <location>
        <begin position="355"/>
        <end position="432"/>
    </location>
</feature>
<dbReference type="Proteomes" id="UP000316968">
    <property type="component" value="Chromosome"/>
</dbReference>
<keyword evidence="2" id="KW-0812">Transmembrane</keyword>